<feature type="non-terminal residue" evidence="5">
    <location>
        <position position="698"/>
    </location>
</feature>
<dbReference type="InterPro" id="IPR032632">
    <property type="entry name" value="Peptidase_M16_M"/>
</dbReference>
<dbReference type="InterPro" id="IPR050626">
    <property type="entry name" value="Peptidase_M16"/>
</dbReference>
<dbReference type="SUPFAM" id="SSF63411">
    <property type="entry name" value="LuxS/MPP-like metallohydrolase"/>
    <property type="match status" value="4"/>
</dbReference>
<protein>
    <submittedName>
        <fullName evidence="5">Metalloenzyme, LuxS/M16 peptidase-like protein</fullName>
    </submittedName>
</protein>
<proteinExistence type="predicted"/>
<name>A0A8H7ZQA9_9FUNG</name>
<feature type="region of interest" description="Disordered" evidence="2">
    <location>
        <begin position="677"/>
        <end position="698"/>
    </location>
</feature>
<dbReference type="Gene3D" id="3.30.830.10">
    <property type="entry name" value="Metalloenzyme, LuxS/M16 peptidase-like"/>
    <property type="match status" value="5"/>
</dbReference>
<sequence length="698" mass="78840">MNGGSSNYTGPYRGLTTRIRRDLTTLKEIPERLGLNIREELLKFYRRYYSANVMRAAVLGRGGARATAESIDDLTKLVTEKFGPIVNYNVDEEHFASQPSQYIGHLIGHEGRGSILSLLKKKGRIHLARGFDTFYVSVELTPDGLGATSIRIFRRRTSALPSIEDQTEVVNGKKKSGTPNSSPVSLFVFLRVTSQIRDLSVMDFRFKEKFYAAKYTSNLASLLHKPCPPEWILSMSVVREFRPDLIEESLGHLNGETVQVELVSKEWAPEKTAKEQWYGTEYAVEPISAELRDRIRRALAGGGAETEAGAEEDLHLPLSNAFIPTNFETNKSHVGEFHLRSPLAYADARTCVMTNLFVALLRDAVAEFAYDAEVAGLQYSLQSHAEGLLLDVRGFNDKMAALLERLDRFYKNIELDAPFRYADFHLNYSTHERLFTPAERMTELQCEPGRGLRRDSPDITAEDVQTHIPNLFSRVHIEALATGNIRREEALAHVETLERLLSPKSLPRSQIVPRRSIVLPKALLSLLADVTRQPFFDQMRTKEKLGYIAASGMQKQSTTVGLKLVIQSERDTVHLENRIEAFLRNIEGVIGNMTDAEFQRHVDSVIHRKTEKLENIVSESVRFWTNIRSGYYEFDALDNEVEHLRNVTRGELRGFFLERVHPDSAARSKFSVHVRSQRAPRARNPERGAAAAVDAAGL</sequence>
<dbReference type="GO" id="GO:0004222">
    <property type="term" value="F:metalloendopeptidase activity"/>
    <property type="evidence" value="ECO:0007669"/>
    <property type="project" value="TreeGrafter"/>
</dbReference>
<feature type="domain" description="Coenzyme PQQ synthesis protein F-like C-terminal lobe" evidence="4">
    <location>
        <begin position="526"/>
        <end position="624"/>
    </location>
</feature>
<reference evidence="5 6" key="1">
    <citation type="journal article" name="Sci. Rep.">
        <title>Genome-scale phylogenetic analyses confirm Olpidium as the closest living zoosporic fungus to the non-flagellated, terrestrial fungi.</title>
        <authorList>
            <person name="Chang Y."/>
            <person name="Rochon D."/>
            <person name="Sekimoto S."/>
            <person name="Wang Y."/>
            <person name="Chovatia M."/>
            <person name="Sandor L."/>
            <person name="Salamov A."/>
            <person name="Grigoriev I.V."/>
            <person name="Stajich J.E."/>
            <person name="Spatafora J.W."/>
        </authorList>
    </citation>
    <scope>NUCLEOTIDE SEQUENCE [LARGE SCALE GENOMIC DNA]</scope>
    <source>
        <strain evidence="5">S191</strain>
    </source>
</reference>
<feature type="domain" description="Peptidase M16 middle/third" evidence="3">
    <location>
        <begin position="336"/>
        <end position="407"/>
    </location>
</feature>
<dbReference type="InterPro" id="IPR054734">
    <property type="entry name" value="PqqF-like_C_4"/>
</dbReference>
<dbReference type="PANTHER" id="PTHR43690:SF18">
    <property type="entry name" value="INSULIN-DEGRADING ENZYME-RELATED"/>
    <property type="match status" value="1"/>
</dbReference>
<dbReference type="AlphaFoldDB" id="A0A8H7ZQA9"/>
<dbReference type="GO" id="GO:0005739">
    <property type="term" value="C:mitochondrion"/>
    <property type="evidence" value="ECO:0007669"/>
    <property type="project" value="TreeGrafter"/>
</dbReference>
<dbReference type="GO" id="GO:0005829">
    <property type="term" value="C:cytosol"/>
    <property type="evidence" value="ECO:0007669"/>
    <property type="project" value="TreeGrafter"/>
</dbReference>
<dbReference type="OrthoDB" id="952271at2759"/>
<dbReference type="EMBL" id="JAEFCI010009885">
    <property type="protein sequence ID" value="KAG5457541.1"/>
    <property type="molecule type" value="Genomic_DNA"/>
</dbReference>
<feature type="domain" description="Peptidase M16 middle/third" evidence="3">
    <location>
        <begin position="204"/>
        <end position="332"/>
    </location>
</feature>
<dbReference type="GO" id="GO:0046872">
    <property type="term" value="F:metal ion binding"/>
    <property type="evidence" value="ECO:0007669"/>
    <property type="project" value="UniProtKB-KW"/>
</dbReference>
<organism evidence="5 6">
    <name type="scientific">Olpidium bornovanus</name>
    <dbReference type="NCBI Taxonomy" id="278681"/>
    <lineage>
        <taxon>Eukaryota</taxon>
        <taxon>Fungi</taxon>
        <taxon>Fungi incertae sedis</taxon>
        <taxon>Olpidiomycota</taxon>
        <taxon>Olpidiomycotina</taxon>
        <taxon>Olpidiomycetes</taxon>
        <taxon>Olpidiales</taxon>
        <taxon>Olpidiaceae</taxon>
        <taxon>Olpidium</taxon>
    </lineage>
</organism>
<dbReference type="GO" id="GO:0051603">
    <property type="term" value="P:proteolysis involved in protein catabolic process"/>
    <property type="evidence" value="ECO:0007669"/>
    <property type="project" value="TreeGrafter"/>
</dbReference>
<dbReference type="GO" id="GO:0043171">
    <property type="term" value="P:peptide catabolic process"/>
    <property type="evidence" value="ECO:0007669"/>
    <property type="project" value="TreeGrafter"/>
</dbReference>
<evidence type="ECO:0000259" key="4">
    <source>
        <dbReference type="Pfam" id="PF22456"/>
    </source>
</evidence>
<dbReference type="InterPro" id="IPR011249">
    <property type="entry name" value="Metalloenz_LuxS/M16"/>
</dbReference>
<evidence type="ECO:0000256" key="2">
    <source>
        <dbReference type="SAM" id="MobiDB-lite"/>
    </source>
</evidence>
<dbReference type="Proteomes" id="UP000673691">
    <property type="component" value="Unassembled WGS sequence"/>
</dbReference>
<comment type="caution">
    <text evidence="5">The sequence shown here is derived from an EMBL/GenBank/DDBJ whole genome shotgun (WGS) entry which is preliminary data.</text>
</comment>
<evidence type="ECO:0000313" key="5">
    <source>
        <dbReference type="EMBL" id="KAG5457541.1"/>
    </source>
</evidence>
<evidence type="ECO:0000313" key="6">
    <source>
        <dbReference type="Proteomes" id="UP000673691"/>
    </source>
</evidence>
<evidence type="ECO:0000259" key="3">
    <source>
        <dbReference type="Pfam" id="PF16187"/>
    </source>
</evidence>
<gene>
    <name evidence="5" type="ORF">BJ554DRAFT_2410</name>
</gene>
<accession>A0A8H7ZQA9</accession>
<evidence type="ECO:0000256" key="1">
    <source>
        <dbReference type="ARBA" id="ARBA00022723"/>
    </source>
</evidence>
<dbReference type="PANTHER" id="PTHR43690">
    <property type="entry name" value="NARDILYSIN"/>
    <property type="match status" value="1"/>
</dbReference>
<keyword evidence="1" id="KW-0479">Metal-binding</keyword>
<feature type="compositionally biased region" description="Low complexity" evidence="2">
    <location>
        <begin position="689"/>
        <end position="698"/>
    </location>
</feature>
<dbReference type="Pfam" id="PF22456">
    <property type="entry name" value="PqqF-like_C_4"/>
    <property type="match status" value="1"/>
</dbReference>
<keyword evidence="6" id="KW-1185">Reference proteome</keyword>
<dbReference type="Pfam" id="PF16187">
    <property type="entry name" value="Peptidase_M16_M"/>
    <property type="match status" value="2"/>
</dbReference>